<gene>
    <name evidence="2" type="ORF">CR513_17800</name>
</gene>
<evidence type="ECO:0000313" key="3">
    <source>
        <dbReference type="Proteomes" id="UP000257109"/>
    </source>
</evidence>
<keyword evidence="3" id="KW-1185">Reference proteome</keyword>
<feature type="region of interest" description="Disordered" evidence="1">
    <location>
        <begin position="87"/>
        <end position="107"/>
    </location>
</feature>
<feature type="non-terminal residue" evidence="2">
    <location>
        <position position="107"/>
    </location>
</feature>
<organism evidence="2 3">
    <name type="scientific">Mucuna pruriens</name>
    <name type="common">Velvet bean</name>
    <name type="synonym">Dolichos pruriens</name>
    <dbReference type="NCBI Taxonomy" id="157652"/>
    <lineage>
        <taxon>Eukaryota</taxon>
        <taxon>Viridiplantae</taxon>
        <taxon>Streptophyta</taxon>
        <taxon>Embryophyta</taxon>
        <taxon>Tracheophyta</taxon>
        <taxon>Spermatophyta</taxon>
        <taxon>Magnoliopsida</taxon>
        <taxon>eudicotyledons</taxon>
        <taxon>Gunneridae</taxon>
        <taxon>Pentapetalae</taxon>
        <taxon>rosids</taxon>
        <taxon>fabids</taxon>
        <taxon>Fabales</taxon>
        <taxon>Fabaceae</taxon>
        <taxon>Papilionoideae</taxon>
        <taxon>50 kb inversion clade</taxon>
        <taxon>NPAAA clade</taxon>
        <taxon>indigoferoid/millettioid clade</taxon>
        <taxon>Phaseoleae</taxon>
        <taxon>Mucuna</taxon>
    </lineage>
</organism>
<evidence type="ECO:0000256" key="1">
    <source>
        <dbReference type="SAM" id="MobiDB-lite"/>
    </source>
</evidence>
<dbReference type="EMBL" id="QJKJ01003286">
    <property type="protein sequence ID" value="RDX99176.1"/>
    <property type="molecule type" value="Genomic_DNA"/>
</dbReference>
<reference evidence="2" key="1">
    <citation type="submission" date="2018-05" db="EMBL/GenBank/DDBJ databases">
        <title>Draft genome of Mucuna pruriens seed.</title>
        <authorList>
            <person name="Nnadi N.E."/>
            <person name="Vos R."/>
            <person name="Hasami M.H."/>
            <person name="Devisetty U.K."/>
            <person name="Aguiy J.C."/>
        </authorList>
    </citation>
    <scope>NUCLEOTIDE SEQUENCE [LARGE SCALE GENOMIC DNA]</scope>
    <source>
        <strain evidence="2">JCA_2017</strain>
    </source>
</reference>
<sequence length="107" mass="12206">MHKALARKRQASLELKKRGEEQNTLVRSEWGASEIRRRSFCGVHMRGICRTSNRMRPVSVIWHTHTIPSMASAQSISKSLHTLSNLKTTKRIPRPTTTTQNIGDKDI</sequence>
<name>A0A371H8Y3_MUCPR</name>
<evidence type="ECO:0000313" key="2">
    <source>
        <dbReference type="EMBL" id="RDX99176.1"/>
    </source>
</evidence>
<dbReference type="Proteomes" id="UP000257109">
    <property type="component" value="Unassembled WGS sequence"/>
</dbReference>
<dbReference type="AlphaFoldDB" id="A0A371H8Y3"/>
<proteinExistence type="predicted"/>
<protein>
    <submittedName>
        <fullName evidence="2">Uncharacterized protein</fullName>
    </submittedName>
</protein>
<comment type="caution">
    <text evidence="2">The sequence shown here is derived from an EMBL/GenBank/DDBJ whole genome shotgun (WGS) entry which is preliminary data.</text>
</comment>
<accession>A0A371H8Y3</accession>